<evidence type="ECO:0000256" key="2">
    <source>
        <dbReference type="ARBA" id="ARBA00022801"/>
    </source>
</evidence>
<dbReference type="PROSITE" id="PS51677">
    <property type="entry name" value="NODB"/>
    <property type="match status" value="1"/>
</dbReference>
<dbReference type="RefSeq" id="WP_062444620.1">
    <property type="nucleotide sequence ID" value="NZ_BMCJ01000001.1"/>
</dbReference>
<reference evidence="7" key="1">
    <citation type="journal article" date="2019" name="Int. J. Syst. Evol. Microbiol.">
        <title>The Global Catalogue of Microorganisms (GCM) 10K type strain sequencing project: providing services to taxonomists for standard genome sequencing and annotation.</title>
        <authorList>
            <consortium name="The Broad Institute Genomics Platform"/>
            <consortium name="The Broad Institute Genome Sequencing Center for Infectious Disease"/>
            <person name="Wu L."/>
            <person name="Ma J."/>
        </authorList>
    </citation>
    <scope>NUCLEOTIDE SEQUENCE [LARGE SCALE GENOMIC DNA]</scope>
    <source>
        <strain evidence="7">CCM 7282</strain>
    </source>
</reference>
<dbReference type="EMBL" id="BMCJ01000001">
    <property type="protein sequence ID" value="GGC75681.1"/>
    <property type="molecule type" value="Genomic_DNA"/>
</dbReference>
<feature type="domain" description="LysM" evidence="5">
    <location>
        <begin position="26"/>
        <end position="69"/>
    </location>
</feature>
<organism evidence="6 7">
    <name type="scientific">Thalassobacillus devorans</name>
    <dbReference type="NCBI Taxonomy" id="279813"/>
    <lineage>
        <taxon>Bacteria</taxon>
        <taxon>Bacillati</taxon>
        <taxon>Bacillota</taxon>
        <taxon>Bacilli</taxon>
        <taxon>Bacillales</taxon>
        <taxon>Bacillaceae</taxon>
        <taxon>Thalassobacillus</taxon>
    </lineage>
</organism>
<evidence type="ECO:0000259" key="4">
    <source>
        <dbReference type="PROSITE" id="PS51677"/>
    </source>
</evidence>
<dbReference type="PANTHER" id="PTHR10587">
    <property type="entry name" value="GLYCOSYL TRANSFERASE-RELATED"/>
    <property type="match status" value="1"/>
</dbReference>
<dbReference type="Gene3D" id="3.20.20.370">
    <property type="entry name" value="Glycoside hydrolase/deacetylase"/>
    <property type="match status" value="1"/>
</dbReference>
<protein>
    <recommendedName>
        <fullName evidence="8">Polysaccharide deacetylase family sporulation protein PdaB</fullName>
    </recommendedName>
</protein>
<dbReference type="CDD" id="cd00118">
    <property type="entry name" value="LysM"/>
    <property type="match status" value="1"/>
</dbReference>
<keyword evidence="7" id="KW-1185">Reference proteome</keyword>
<dbReference type="InterPro" id="IPR011330">
    <property type="entry name" value="Glyco_hydro/deAcase_b/a-brl"/>
</dbReference>
<dbReference type="SUPFAM" id="SSF88713">
    <property type="entry name" value="Glycoside hydrolase/deacetylase"/>
    <property type="match status" value="1"/>
</dbReference>
<gene>
    <name evidence="6" type="ORF">GCM10007216_02750</name>
</gene>
<dbReference type="SUPFAM" id="SSF54106">
    <property type="entry name" value="LysM domain"/>
    <property type="match status" value="1"/>
</dbReference>
<feature type="chain" id="PRO_5047125338" description="Polysaccharide deacetylase family sporulation protein PdaB" evidence="3">
    <location>
        <begin position="26"/>
        <end position="310"/>
    </location>
</feature>
<proteinExistence type="predicted"/>
<dbReference type="CDD" id="cd10917">
    <property type="entry name" value="CE4_NodB_like_6s_7s"/>
    <property type="match status" value="1"/>
</dbReference>
<dbReference type="Pfam" id="PF01522">
    <property type="entry name" value="Polysacc_deac_1"/>
    <property type="match status" value="1"/>
</dbReference>
<dbReference type="PANTHER" id="PTHR10587:SF133">
    <property type="entry name" value="CHITIN DEACETYLASE 1-RELATED"/>
    <property type="match status" value="1"/>
</dbReference>
<dbReference type="InterPro" id="IPR036779">
    <property type="entry name" value="LysM_dom_sf"/>
</dbReference>
<dbReference type="Pfam" id="PF01476">
    <property type="entry name" value="LysM"/>
    <property type="match status" value="1"/>
</dbReference>
<evidence type="ECO:0000256" key="1">
    <source>
        <dbReference type="ARBA" id="ARBA00022723"/>
    </source>
</evidence>
<evidence type="ECO:0000259" key="5">
    <source>
        <dbReference type="PROSITE" id="PS51782"/>
    </source>
</evidence>
<sequence>MGRKVTLMIAVILVCLPMLGTTTMAESYQVKEGDTLKKISNKFGVPQDRIANYNQLLSTNLEAGYWLEIPNKEFEEGAELTAIELGFSEAELLLGPAPVVNPDQINGPVTNEMIYMGNADKKQIALTFDDGPEDTYTPKILEILKEKDVKATFFVMGERVREYPAELQKIHREGHAIGNHTWDHPHLPELTEEEMTENILHTNTVIEEITGVKTDIIRPPFGEIDPDQLELLQKQGFESIMWTADSKDWEGIPAEEIVERVMKDASPGAIVLQHNYHVEGDFETVEALPELIDELRAEGYEFVTVPELVK</sequence>
<accession>A0ABQ1NG22</accession>
<dbReference type="SMART" id="SM00257">
    <property type="entry name" value="LysM"/>
    <property type="match status" value="1"/>
</dbReference>
<feature type="signal peptide" evidence="3">
    <location>
        <begin position="1"/>
        <end position="25"/>
    </location>
</feature>
<comment type="caution">
    <text evidence="6">The sequence shown here is derived from an EMBL/GenBank/DDBJ whole genome shotgun (WGS) entry which is preliminary data.</text>
</comment>
<dbReference type="PROSITE" id="PS51782">
    <property type="entry name" value="LYSM"/>
    <property type="match status" value="1"/>
</dbReference>
<keyword evidence="2" id="KW-0378">Hydrolase</keyword>
<keyword evidence="3" id="KW-0732">Signal</keyword>
<dbReference type="InterPro" id="IPR050248">
    <property type="entry name" value="Polysacc_deacetylase_ArnD"/>
</dbReference>
<feature type="domain" description="NodB homology" evidence="4">
    <location>
        <begin position="122"/>
        <end position="303"/>
    </location>
</feature>
<evidence type="ECO:0008006" key="8">
    <source>
        <dbReference type="Google" id="ProtNLM"/>
    </source>
</evidence>
<dbReference type="InterPro" id="IPR002509">
    <property type="entry name" value="NODB_dom"/>
</dbReference>
<evidence type="ECO:0000313" key="6">
    <source>
        <dbReference type="EMBL" id="GGC75681.1"/>
    </source>
</evidence>
<keyword evidence="1" id="KW-0479">Metal-binding</keyword>
<evidence type="ECO:0000313" key="7">
    <source>
        <dbReference type="Proteomes" id="UP000619534"/>
    </source>
</evidence>
<dbReference type="Gene3D" id="3.10.350.10">
    <property type="entry name" value="LysM domain"/>
    <property type="match status" value="1"/>
</dbReference>
<dbReference type="Proteomes" id="UP000619534">
    <property type="component" value="Unassembled WGS sequence"/>
</dbReference>
<dbReference type="InterPro" id="IPR018392">
    <property type="entry name" value="LysM"/>
</dbReference>
<evidence type="ECO:0000256" key="3">
    <source>
        <dbReference type="SAM" id="SignalP"/>
    </source>
</evidence>
<name>A0ABQ1NG22_9BACI</name>